<comment type="caution">
    <text evidence="1">The sequence shown here is derived from an EMBL/GenBank/DDBJ whole genome shotgun (WGS) entry which is preliminary data.</text>
</comment>
<proteinExistence type="predicted"/>
<dbReference type="EMBL" id="CM055751">
    <property type="protein sequence ID" value="KAJ7992927.1"/>
    <property type="molecule type" value="Genomic_DNA"/>
</dbReference>
<reference evidence="1" key="1">
    <citation type="submission" date="2021-05" db="EMBL/GenBank/DDBJ databases">
        <authorList>
            <person name="Pan Q."/>
            <person name="Jouanno E."/>
            <person name="Zahm M."/>
            <person name="Klopp C."/>
            <person name="Cabau C."/>
            <person name="Louis A."/>
            <person name="Berthelot C."/>
            <person name="Parey E."/>
            <person name="Roest Crollius H."/>
            <person name="Montfort J."/>
            <person name="Robinson-Rechavi M."/>
            <person name="Bouchez O."/>
            <person name="Lampietro C."/>
            <person name="Lopez Roques C."/>
            <person name="Donnadieu C."/>
            <person name="Postlethwait J."/>
            <person name="Bobe J."/>
            <person name="Dillon D."/>
            <person name="Chandos A."/>
            <person name="von Hippel F."/>
            <person name="Guiguen Y."/>
        </authorList>
    </citation>
    <scope>NUCLEOTIDE SEQUENCE</scope>
    <source>
        <strain evidence="1">YG-Jan2019</strain>
    </source>
</reference>
<gene>
    <name evidence="1" type="ORF">DPEC_G00267150</name>
</gene>
<evidence type="ECO:0000313" key="1">
    <source>
        <dbReference type="EMBL" id="KAJ7992927.1"/>
    </source>
</evidence>
<accession>A0ACC2FNS6</accession>
<name>A0ACC2FNS6_DALPE</name>
<evidence type="ECO:0000313" key="2">
    <source>
        <dbReference type="Proteomes" id="UP001157502"/>
    </source>
</evidence>
<dbReference type="Proteomes" id="UP001157502">
    <property type="component" value="Chromosome 24"/>
</dbReference>
<sequence length="794" mass="87836">MAHSLYDCWSVLVLISLLWTFESSGAEKPCTAFSSRGDLVAYGSTFQVFCVYLPHCNDKSMHIDKIRTYQVQHNYTTITLNVTNIRKETTYTCKCLGEPEPCGLDVETGYLPDVPELVACVQKGEFGQVTCTWMRGRETETDTTSKLWVKAMNSTAAPVPYPELDNRSDPGLVSASFSVSGSDETHYSVWVNSSNKLGSAVSTTLYFTLDQIVQPPRPAVSQIVCGSSACEVGVEGVQGTQLLEVRYRAAQEAGPWILPSPTAGLMRNQSNLSQVIGSLQPYMLCEFQARVKLSPVKGLWSNWSKSLFNKTTEEVPVKALDVWYTTSTPPKDIYLYWKKLNDTEARGRITGYKVIVHNNLTGTTEIFNSTTNRLSLPSYHSCSVTVYALNSRGSSPATSLVIPLRKAQPPQNVQHSHRNNHSFAISWTRPGTAGAAVVIGYLVEWFPKGKRVEELRWKRLGPAENQTIADDIKPFECYEGAVYVLHEQAMGGASFEGISPWESAPSASPPDIKWTENENGGTVSWSEVPRGQQGGCISKYTIYVKKAETVTSYDCAASKRSHTITGLVHNQLYCLLMTAWTASGEGPPGDCLSVFIHSHQDIWYITLVVPCLVFPCLVCLIKRWVYHYFMPDIVPDPANSKWAKECATEKGELTLQLYVSESSVSEEDEPDTVEVQELPEESWCSEDPAEVASHVLPPPTNHVTDPSTTAYFQNSYMQSFSHESGSSGQTQDSHGTDMTVDYISTHLLVSEEVDEEDEEGLGALVFFPCQPLEPLGPFQGKLTLDAVRIDCSGF</sequence>
<protein>
    <submittedName>
        <fullName evidence="1">Uncharacterized protein</fullName>
    </submittedName>
</protein>
<keyword evidence="2" id="KW-1185">Reference proteome</keyword>
<organism evidence="1 2">
    <name type="scientific">Dallia pectoralis</name>
    <name type="common">Alaska blackfish</name>
    <dbReference type="NCBI Taxonomy" id="75939"/>
    <lineage>
        <taxon>Eukaryota</taxon>
        <taxon>Metazoa</taxon>
        <taxon>Chordata</taxon>
        <taxon>Craniata</taxon>
        <taxon>Vertebrata</taxon>
        <taxon>Euteleostomi</taxon>
        <taxon>Actinopterygii</taxon>
        <taxon>Neopterygii</taxon>
        <taxon>Teleostei</taxon>
        <taxon>Protacanthopterygii</taxon>
        <taxon>Esociformes</taxon>
        <taxon>Umbridae</taxon>
        <taxon>Dallia</taxon>
    </lineage>
</organism>